<dbReference type="RefSeq" id="WP_082726226.1">
    <property type="nucleotide sequence ID" value="NZ_AP014924.1"/>
</dbReference>
<keyword evidence="5" id="KW-1185">Reference proteome</keyword>
<dbReference type="PATRIC" id="fig|1555112.3.peg.2448"/>
<name>A0A0K2SMA1_LIMPI</name>
<keyword evidence="2" id="KW-0560">Oxidoreductase</keyword>
<dbReference type="SUPFAM" id="SSF51905">
    <property type="entry name" value="FAD/NAD(P)-binding domain"/>
    <property type="match status" value="1"/>
</dbReference>
<dbReference type="InterPro" id="IPR023753">
    <property type="entry name" value="FAD/NAD-binding_dom"/>
</dbReference>
<dbReference type="KEGG" id="lpil:LIP_2400"/>
<organism evidence="4 5">
    <name type="scientific">Limnochorda pilosa</name>
    <dbReference type="NCBI Taxonomy" id="1555112"/>
    <lineage>
        <taxon>Bacteria</taxon>
        <taxon>Bacillati</taxon>
        <taxon>Bacillota</taxon>
        <taxon>Limnochordia</taxon>
        <taxon>Limnochordales</taxon>
        <taxon>Limnochordaceae</taxon>
        <taxon>Limnochorda</taxon>
    </lineage>
</organism>
<dbReference type="OrthoDB" id="9806179at2"/>
<evidence type="ECO:0000313" key="5">
    <source>
        <dbReference type="Proteomes" id="UP000065807"/>
    </source>
</evidence>
<keyword evidence="1" id="KW-0285">Flavoprotein</keyword>
<evidence type="ECO:0000256" key="2">
    <source>
        <dbReference type="ARBA" id="ARBA00023002"/>
    </source>
</evidence>
<protein>
    <submittedName>
        <fullName evidence="4">Thioredoxin reductase</fullName>
    </submittedName>
</protein>
<evidence type="ECO:0000256" key="1">
    <source>
        <dbReference type="ARBA" id="ARBA00022630"/>
    </source>
</evidence>
<dbReference type="AlphaFoldDB" id="A0A0K2SMA1"/>
<feature type="domain" description="FAD/NAD(P)-binding" evidence="3">
    <location>
        <begin position="53"/>
        <end position="340"/>
    </location>
</feature>
<dbReference type="Pfam" id="PF07992">
    <property type="entry name" value="Pyr_redox_2"/>
    <property type="match status" value="1"/>
</dbReference>
<sequence length="361" mass="38463">MRTENGFDRTLEETVAPDGLPAGVAPLDLGLGLGPLAGDDGGDGLIEESEPVDVAIIGGGPAGLSAAVYTARAGLRTVVIDKSAYAGALGLTERIENYPGVPGPISGVELLGIMRKQAEGFGARVLQETVLTVDPAMEPMDVVTTKRGLRARRLIVATGAMGRKASIAGEEQFLGKGVSYCATCDAAFFQGRPVAVIGDNEEAVEEARFLTRFADPLYFIPRGRRVRAPQEELEELRRHPKVIWREGVKVREIVGDGKVTGLRLAGPGGEDVLPVEGAFVYLQGNQPILDFFQAGQGPERTPEGCVRVNDEMESSIPGVFVVGDLTCHRVRQAVFAAADGVMAALAVERSLRGRKEIRSMW</sequence>
<dbReference type="PRINTS" id="PR00469">
    <property type="entry name" value="PNDRDTASEII"/>
</dbReference>
<reference evidence="5" key="1">
    <citation type="submission" date="2015-07" db="EMBL/GenBank/DDBJ databases">
        <title>Complete genome sequence and phylogenetic analysis of Limnochorda pilosa.</title>
        <authorList>
            <person name="Watanabe M."/>
            <person name="Kojima H."/>
            <person name="Fukui M."/>
        </authorList>
    </citation>
    <scope>NUCLEOTIDE SEQUENCE [LARGE SCALE GENOMIC DNA]</scope>
    <source>
        <strain evidence="5">HC45</strain>
    </source>
</reference>
<dbReference type="InterPro" id="IPR036188">
    <property type="entry name" value="FAD/NAD-bd_sf"/>
</dbReference>
<accession>A0A0K2SMA1</accession>
<gene>
    <name evidence="4" type="ORF">LIP_2400</name>
</gene>
<dbReference type="PANTHER" id="PTHR48105">
    <property type="entry name" value="THIOREDOXIN REDUCTASE 1-RELATED-RELATED"/>
    <property type="match status" value="1"/>
</dbReference>
<dbReference type="InterPro" id="IPR050097">
    <property type="entry name" value="Ferredoxin-NADP_redctase_2"/>
</dbReference>
<dbReference type="STRING" id="1555112.LIP_2400"/>
<evidence type="ECO:0000313" key="4">
    <source>
        <dbReference type="EMBL" id="BAS28241.1"/>
    </source>
</evidence>
<dbReference type="GO" id="GO:0016491">
    <property type="term" value="F:oxidoreductase activity"/>
    <property type="evidence" value="ECO:0007669"/>
    <property type="project" value="UniProtKB-KW"/>
</dbReference>
<dbReference type="Gene3D" id="3.50.50.60">
    <property type="entry name" value="FAD/NAD(P)-binding domain"/>
    <property type="match status" value="2"/>
</dbReference>
<dbReference type="EMBL" id="AP014924">
    <property type="protein sequence ID" value="BAS28241.1"/>
    <property type="molecule type" value="Genomic_DNA"/>
</dbReference>
<reference evidence="5" key="2">
    <citation type="journal article" date="2016" name="Int. J. Syst. Evol. Microbiol.">
        <title>Complete genome sequence and cell structure of Limnochorda pilosa, a Gram-negative spore-former within the phylum Firmicutes.</title>
        <authorList>
            <person name="Watanabe M."/>
            <person name="Kojima H."/>
            <person name="Fukui M."/>
        </authorList>
    </citation>
    <scope>NUCLEOTIDE SEQUENCE [LARGE SCALE GENOMIC DNA]</scope>
    <source>
        <strain evidence="5">HC45</strain>
    </source>
</reference>
<dbReference type="PRINTS" id="PR00368">
    <property type="entry name" value="FADPNR"/>
</dbReference>
<evidence type="ECO:0000259" key="3">
    <source>
        <dbReference type="Pfam" id="PF07992"/>
    </source>
</evidence>
<proteinExistence type="predicted"/>
<dbReference type="Proteomes" id="UP000065807">
    <property type="component" value="Chromosome"/>
</dbReference>